<sequence length="332" mass="37716">MKETVSDVLYGEYKLEPVLSDLLATPEVQRLKDVHMAGPAYLLNPVWDETRYEHSLGVMLLIKKLGGSLAEQIAGLLHDVSHTAFSHLIDLVTANLQESYHEDVKQDFLSQSTLPQVLDKHGYDWRELLLDDSRWGILEQEAPLLCADRIDYTLREIHRYFHVPLPEVHRFIADLAVDAEKGIVVSSVEQGEWFIRNYHHVVIDFFYDPLNIISHDIMAAVLTQALAKDMLTLADFMTTDTNLLQRLAATADPEISRQLARLSNVGTYDIVSQEEAYDIFQQKKLRHVDPLVRRSSRLVKTSDISPSAALAIQETLRRGSAGIYLRTADRTV</sequence>
<feature type="domain" description="HD" evidence="1">
    <location>
        <begin position="51"/>
        <end position="153"/>
    </location>
</feature>
<dbReference type="OrthoDB" id="9814017at2"/>
<comment type="caution">
    <text evidence="2">The sequence shown here is derived from an EMBL/GenBank/DDBJ whole genome shotgun (WGS) entry which is preliminary data.</text>
</comment>
<protein>
    <recommendedName>
        <fullName evidence="1">HD domain-containing protein</fullName>
    </recommendedName>
</protein>
<proteinExistence type="predicted"/>
<evidence type="ECO:0000313" key="2">
    <source>
        <dbReference type="EMBL" id="RSU11176.1"/>
    </source>
</evidence>
<dbReference type="CDD" id="cd00077">
    <property type="entry name" value="HDc"/>
    <property type="match status" value="1"/>
</dbReference>
<dbReference type="Proteomes" id="UP000286773">
    <property type="component" value="Unassembled WGS sequence"/>
</dbReference>
<dbReference type="PANTHER" id="PTHR11373:SF41">
    <property type="entry name" value="METAL-DEPENDENT PHOSPHOHYDROLASE"/>
    <property type="match status" value="1"/>
</dbReference>
<dbReference type="AlphaFoldDB" id="A0A430AT12"/>
<name>A0A430AT12_9ENTE</name>
<dbReference type="InterPro" id="IPR003607">
    <property type="entry name" value="HD/PDEase_dom"/>
</dbReference>
<dbReference type="RefSeq" id="WP_126813936.1">
    <property type="nucleotide sequence ID" value="NZ_NGKC01000009.1"/>
</dbReference>
<dbReference type="SUPFAM" id="SSF109604">
    <property type="entry name" value="HD-domain/PDEase-like"/>
    <property type="match status" value="1"/>
</dbReference>
<dbReference type="InterPro" id="IPR006674">
    <property type="entry name" value="HD_domain"/>
</dbReference>
<accession>A0A430AT12</accession>
<evidence type="ECO:0000313" key="3">
    <source>
        <dbReference type="Proteomes" id="UP000286773"/>
    </source>
</evidence>
<dbReference type="GO" id="GO:0008832">
    <property type="term" value="F:dGTPase activity"/>
    <property type="evidence" value="ECO:0007669"/>
    <property type="project" value="TreeGrafter"/>
</dbReference>
<keyword evidence="3" id="KW-1185">Reference proteome</keyword>
<evidence type="ECO:0000259" key="1">
    <source>
        <dbReference type="PROSITE" id="PS51831"/>
    </source>
</evidence>
<dbReference type="InterPro" id="IPR050135">
    <property type="entry name" value="dGTPase-like"/>
</dbReference>
<dbReference type="PANTHER" id="PTHR11373">
    <property type="entry name" value="DEOXYNUCLEOSIDE TRIPHOSPHATE TRIPHOSPHOHYDROLASE"/>
    <property type="match status" value="1"/>
</dbReference>
<gene>
    <name evidence="2" type="ORF">CBF27_08735</name>
</gene>
<dbReference type="Pfam" id="PF01966">
    <property type="entry name" value="HD"/>
    <property type="match status" value="1"/>
</dbReference>
<dbReference type="GO" id="GO:0006203">
    <property type="term" value="P:dGTP catabolic process"/>
    <property type="evidence" value="ECO:0007669"/>
    <property type="project" value="TreeGrafter"/>
</dbReference>
<dbReference type="Gene3D" id="1.10.3210.10">
    <property type="entry name" value="Hypothetical protein af1432"/>
    <property type="match status" value="1"/>
</dbReference>
<dbReference type="EMBL" id="NGKC01000009">
    <property type="protein sequence ID" value="RSU11176.1"/>
    <property type="molecule type" value="Genomic_DNA"/>
</dbReference>
<dbReference type="PROSITE" id="PS51831">
    <property type="entry name" value="HD"/>
    <property type="match status" value="1"/>
</dbReference>
<reference evidence="2 3" key="1">
    <citation type="submission" date="2017-05" db="EMBL/GenBank/DDBJ databases">
        <title>Vagococcus spp. assemblies.</title>
        <authorList>
            <person name="Gulvik C.A."/>
        </authorList>
    </citation>
    <scope>NUCLEOTIDE SEQUENCE [LARGE SCALE GENOMIC DNA]</scope>
    <source>
        <strain evidence="2 3">LMG 24798</strain>
    </source>
</reference>
<organism evidence="2 3">
    <name type="scientific">Vagococcus acidifermentans</name>
    <dbReference type="NCBI Taxonomy" id="564710"/>
    <lineage>
        <taxon>Bacteria</taxon>
        <taxon>Bacillati</taxon>
        <taxon>Bacillota</taxon>
        <taxon>Bacilli</taxon>
        <taxon>Lactobacillales</taxon>
        <taxon>Enterococcaceae</taxon>
        <taxon>Vagococcus</taxon>
    </lineage>
</organism>
<dbReference type="SMART" id="SM00471">
    <property type="entry name" value="HDc"/>
    <property type="match status" value="1"/>
</dbReference>